<evidence type="ECO:0000256" key="1">
    <source>
        <dbReference type="ARBA" id="ARBA00023015"/>
    </source>
</evidence>
<keyword evidence="1" id="KW-0805">Transcription regulation</keyword>
<dbReference type="GO" id="GO:0003677">
    <property type="term" value="F:DNA binding"/>
    <property type="evidence" value="ECO:0007669"/>
    <property type="project" value="UniProtKB-KW"/>
</dbReference>
<gene>
    <name evidence="5" type="ORF">AUP43_14670</name>
</gene>
<organism evidence="5 6">
    <name type="scientific">Oceanibaculum pacificum</name>
    <dbReference type="NCBI Taxonomy" id="580166"/>
    <lineage>
        <taxon>Bacteria</taxon>
        <taxon>Pseudomonadati</taxon>
        <taxon>Pseudomonadota</taxon>
        <taxon>Alphaproteobacteria</taxon>
        <taxon>Rhodospirillales</taxon>
        <taxon>Oceanibaculaceae</taxon>
        <taxon>Oceanibaculum</taxon>
    </lineage>
</organism>
<dbReference type="STRING" id="580166.AUP43_14670"/>
<dbReference type="PANTHER" id="PTHR36511">
    <property type="entry name" value="MERR FAMILY BACTERIAL REGULATORY PROTEIN"/>
    <property type="match status" value="1"/>
</dbReference>
<reference evidence="5 6" key="1">
    <citation type="submission" date="2015-12" db="EMBL/GenBank/DDBJ databases">
        <title>Genome sequence of Oceanibaculum pacificum MCCC 1A02656.</title>
        <authorList>
            <person name="Lu L."/>
            <person name="Lai Q."/>
            <person name="Shao Z."/>
            <person name="Qian P."/>
        </authorList>
    </citation>
    <scope>NUCLEOTIDE SEQUENCE [LARGE SCALE GENOMIC DNA]</scope>
    <source>
        <strain evidence="5 6">MCCC 1A02656</strain>
    </source>
</reference>
<dbReference type="AlphaFoldDB" id="A0A154VBT3"/>
<evidence type="ECO:0000313" key="5">
    <source>
        <dbReference type="EMBL" id="KZC98851.1"/>
    </source>
</evidence>
<dbReference type="PROSITE" id="PS50943">
    <property type="entry name" value="HTH_CROC1"/>
    <property type="match status" value="1"/>
</dbReference>
<dbReference type="InterPro" id="IPR001387">
    <property type="entry name" value="Cro/C1-type_HTH"/>
</dbReference>
<dbReference type="EMBL" id="LPXN01000168">
    <property type="protein sequence ID" value="KZC98851.1"/>
    <property type="molecule type" value="Genomic_DNA"/>
</dbReference>
<dbReference type="CDD" id="cd00093">
    <property type="entry name" value="HTH_XRE"/>
    <property type="match status" value="1"/>
</dbReference>
<accession>A0A154VBT3</accession>
<feature type="domain" description="HTH cro/C1-type" evidence="4">
    <location>
        <begin position="107"/>
        <end position="160"/>
    </location>
</feature>
<comment type="caution">
    <text evidence="5">The sequence shown here is derived from an EMBL/GenBank/DDBJ whole genome shotgun (WGS) entry which is preliminary data.</text>
</comment>
<dbReference type="SUPFAM" id="SSF47413">
    <property type="entry name" value="lambda repressor-like DNA-binding domains"/>
    <property type="match status" value="1"/>
</dbReference>
<dbReference type="InterPro" id="IPR052359">
    <property type="entry name" value="HTH-type_reg/antitoxin"/>
</dbReference>
<dbReference type="Proteomes" id="UP000076400">
    <property type="component" value="Unassembled WGS sequence"/>
</dbReference>
<evidence type="ECO:0000256" key="3">
    <source>
        <dbReference type="ARBA" id="ARBA00023163"/>
    </source>
</evidence>
<dbReference type="InterPro" id="IPR010982">
    <property type="entry name" value="Lambda_DNA-bd_dom_sf"/>
</dbReference>
<protein>
    <recommendedName>
        <fullName evidence="4">HTH cro/C1-type domain-containing protein</fullName>
    </recommendedName>
</protein>
<evidence type="ECO:0000259" key="4">
    <source>
        <dbReference type="PROSITE" id="PS50943"/>
    </source>
</evidence>
<keyword evidence="2" id="KW-0238">DNA-binding</keyword>
<dbReference type="Pfam" id="PF01381">
    <property type="entry name" value="HTH_3"/>
    <property type="match status" value="1"/>
</dbReference>
<keyword evidence="3" id="KW-0804">Transcription</keyword>
<keyword evidence="6" id="KW-1185">Reference proteome</keyword>
<dbReference type="OrthoDB" id="461984at2"/>
<dbReference type="PANTHER" id="PTHR36511:SF4">
    <property type="entry name" value="ANTITOXIN MQSA"/>
    <property type="match status" value="1"/>
</dbReference>
<dbReference type="Gene3D" id="1.10.260.40">
    <property type="entry name" value="lambda repressor-like DNA-binding domains"/>
    <property type="match status" value="1"/>
</dbReference>
<name>A0A154VBT3_9PROT</name>
<proteinExistence type="predicted"/>
<evidence type="ECO:0000313" key="6">
    <source>
        <dbReference type="Proteomes" id="UP000076400"/>
    </source>
</evidence>
<sequence length="168" mass="18853">MSTKSSFRALVERREDAKAKYPHPSGSPLSISLSLQGDFTRHSDLVRLLREGGIGLKAAHGHLTRLAEQGRTELRIPDVSDIPAFINRLRSLDLDVALLQPPGKMDVRAIRERLHLTQEAFALRFALEPSTVRNWEQGRNQPDGPTRTLLSIIERHPSIVDEAVQKKP</sequence>
<dbReference type="RefSeq" id="WP_067560114.1">
    <property type="nucleotide sequence ID" value="NZ_LPXN01000168.1"/>
</dbReference>
<evidence type="ECO:0000256" key="2">
    <source>
        <dbReference type="ARBA" id="ARBA00023125"/>
    </source>
</evidence>